<protein>
    <submittedName>
        <fullName evidence="1">Uncharacterized protein</fullName>
    </submittedName>
</protein>
<evidence type="ECO:0000313" key="1">
    <source>
        <dbReference type="EMBL" id="CAL2102103.1"/>
    </source>
</evidence>
<proteinExistence type="predicted"/>
<accession>A0ABM9P9J2</accession>
<comment type="caution">
    <text evidence="1">The sequence shown here is derived from an EMBL/GenBank/DDBJ whole genome shotgun (WGS) entry which is preliminary data.</text>
</comment>
<gene>
    <name evidence="1" type="ORF">T190423A01A_10666</name>
</gene>
<name>A0ABM9P9J2_9FLAO</name>
<keyword evidence="2" id="KW-1185">Reference proteome</keyword>
<dbReference type="Pfam" id="PF19458">
    <property type="entry name" value="DUF5995"/>
    <property type="match status" value="1"/>
</dbReference>
<dbReference type="RefSeq" id="WP_348714471.1">
    <property type="nucleotide sequence ID" value="NZ_CAXJIO010000010.1"/>
</dbReference>
<evidence type="ECO:0000313" key="2">
    <source>
        <dbReference type="Proteomes" id="UP001497527"/>
    </source>
</evidence>
<dbReference type="Proteomes" id="UP001497527">
    <property type="component" value="Unassembled WGS sequence"/>
</dbReference>
<sequence length="250" mass="28796">MKPIHTIDDVIEILQDIIEESMLTESPLGYFAALYQKVTIKVKEGIQNNFFDDGKRMEKLDIIFAKRYIDAYYHYKQNKTISSSWEKAFGISTNYWYIVLQHLLVGMNAHINLDLGIAAAEVSKNQNINHLKNDFDKINEILSSLVTEVEDNLAQIWPFLRKILKWSRKVDNFLVDFSMELAREGAWKFAVELANTPDENKNQAILNRDQKVANKANIIISPGFIPQVIFMIIRVSEKGSITQKIKDLTA</sequence>
<reference evidence="1 2" key="1">
    <citation type="submission" date="2024-05" db="EMBL/GenBank/DDBJ databases">
        <authorList>
            <person name="Duchaud E."/>
        </authorList>
    </citation>
    <scope>NUCLEOTIDE SEQUENCE [LARGE SCALE GENOMIC DNA]</scope>
    <source>
        <strain evidence="1">Ena-SAMPLE-TAB-13-05-2024-13:56:06:370-140308</strain>
    </source>
</reference>
<dbReference type="InterPro" id="IPR046037">
    <property type="entry name" value="DUF5995"/>
</dbReference>
<dbReference type="EMBL" id="CAXJIO010000010">
    <property type="protein sequence ID" value="CAL2102103.1"/>
    <property type="molecule type" value="Genomic_DNA"/>
</dbReference>
<organism evidence="1 2">
    <name type="scientific">Tenacibaculum polynesiense</name>
    <dbReference type="NCBI Taxonomy" id="3137857"/>
    <lineage>
        <taxon>Bacteria</taxon>
        <taxon>Pseudomonadati</taxon>
        <taxon>Bacteroidota</taxon>
        <taxon>Flavobacteriia</taxon>
        <taxon>Flavobacteriales</taxon>
        <taxon>Flavobacteriaceae</taxon>
        <taxon>Tenacibaculum</taxon>
    </lineage>
</organism>